<evidence type="ECO:0000313" key="3">
    <source>
        <dbReference type="Proteomes" id="UP001397290"/>
    </source>
</evidence>
<feature type="region of interest" description="Disordered" evidence="1">
    <location>
        <begin position="161"/>
        <end position="181"/>
    </location>
</feature>
<reference evidence="2 3" key="1">
    <citation type="submission" date="2020-02" db="EMBL/GenBank/DDBJ databases">
        <title>Comparative genomics of the hypocrealean fungal genus Beauvera.</title>
        <authorList>
            <person name="Showalter D.N."/>
            <person name="Bushley K.E."/>
            <person name="Rehner S.A."/>
        </authorList>
    </citation>
    <scope>NUCLEOTIDE SEQUENCE [LARGE SCALE GENOMIC DNA]</scope>
    <source>
        <strain evidence="2 3">ARSEF4384</strain>
    </source>
</reference>
<organism evidence="2 3">
    <name type="scientific">Beauveria asiatica</name>
    <dbReference type="NCBI Taxonomy" id="1069075"/>
    <lineage>
        <taxon>Eukaryota</taxon>
        <taxon>Fungi</taxon>
        <taxon>Dikarya</taxon>
        <taxon>Ascomycota</taxon>
        <taxon>Pezizomycotina</taxon>
        <taxon>Sordariomycetes</taxon>
        <taxon>Hypocreomycetidae</taxon>
        <taxon>Hypocreales</taxon>
        <taxon>Cordycipitaceae</taxon>
        <taxon>Beauveria</taxon>
    </lineage>
</organism>
<dbReference type="EMBL" id="JAAHCF010000685">
    <property type="protein sequence ID" value="KAK8142392.1"/>
    <property type="molecule type" value="Genomic_DNA"/>
</dbReference>
<accession>A0AAW0RJN8</accession>
<sequence length="259" mass="29229">MAMLALPLSPRQCGSLFELPHKKWRRRRITSDLMQEERDRAAREAEMESRARACNYLSTFLHSSPWTDQLDQITIVWESVPPMKELESYGQLDEKEGTLNCRRLFKAVVVWDEVGHLLWRTLKDAAQQEQQPSPAALPIVIGHSSTDSTDDWWDATPDCSFRRGSQETSHSSLASRSSTTTDPFSLARDYITEPFSLVRDYTTFTSLSSSPCGNNLMAAAEQSRSRTDSLSAMIPRAISHSCVSAVKKTFSVFSEKQTV</sequence>
<name>A0AAW0RJN8_9HYPO</name>
<dbReference type="AlphaFoldDB" id="A0AAW0RJN8"/>
<comment type="caution">
    <text evidence="2">The sequence shown here is derived from an EMBL/GenBank/DDBJ whole genome shotgun (WGS) entry which is preliminary data.</text>
</comment>
<proteinExistence type="predicted"/>
<evidence type="ECO:0000256" key="1">
    <source>
        <dbReference type="SAM" id="MobiDB-lite"/>
    </source>
</evidence>
<dbReference type="Proteomes" id="UP001397290">
    <property type="component" value="Unassembled WGS sequence"/>
</dbReference>
<evidence type="ECO:0000313" key="2">
    <source>
        <dbReference type="EMBL" id="KAK8142392.1"/>
    </source>
</evidence>
<gene>
    <name evidence="2" type="ORF">G3M48_008826</name>
</gene>
<feature type="compositionally biased region" description="Low complexity" evidence="1">
    <location>
        <begin position="168"/>
        <end position="181"/>
    </location>
</feature>
<protein>
    <submittedName>
        <fullName evidence="2">Uncharacterized protein</fullName>
    </submittedName>
</protein>
<keyword evidence="3" id="KW-1185">Reference proteome</keyword>